<gene>
    <name evidence="1" type="ORF">UFOVP460_39</name>
</gene>
<dbReference type="EMBL" id="LR796434">
    <property type="protein sequence ID" value="CAB4144462.1"/>
    <property type="molecule type" value="Genomic_DNA"/>
</dbReference>
<sequence length="91" mass="10134">MTQMLQYRFKNLNIKHDGIDLLVNGVGHYVIEDFEEDGKEAAFESAMLYDALGKDGYITSKEVLGHIADTAVAYLNNDSHLCRVLGNKTLA</sequence>
<accession>A0A6J5MDW3</accession>
<protein>
    <submittedName>
        <fullName evidence="1">Uncharacterized protein</fullName>
    </submittedName>
</protein>
<evidence type="ECO:0000313" key="1">
    <source>
        <dbReference type="EMBL" id="CAB4144462.1"/>
    </source>
</evidence>
<name>A0A6J5MDW3_9CAUD</name>
<reference evidence="1" key="1">
    <citation type="submission" date="2020-04" db="EMBL/GenBank/DDBJ databases">
        <authorList>
            <person name="Chiriac C."/>
            <person name="Salcher M."/>
            <person name="Ghai R."/>
            <person name="Kavagutti S V."/>
        </authorList>
    </citation>
    <scope>NUCLEOTIDE SEQUENCE</scope>
</reference>
<organism evidence="1">
    <name type="scientific">uncultured Caudovirales phage</name>
    <dbReference type="NCBI Taxonomy" id="2100421"/>
    <lineage>
        <taxon>Viruses</taxon>
        <taxon>Duplodnaviria</taxon>
        <taxon>Heunggongvirae</taxon>
        <taxon>Uroviricota</taxon>
        <taxon>Caudoviricetes</taxon>
        <taxon>Peduoviridae</taxon>
        <taxon>Maltschvirus</taxon>
        <taxon>Maltschvirus maltsch</taxon>
    </lineage>
</organism>
<proteinExistence type="predicted"/>